<evidence type="ECO:0000313" key="2">
    <source>
        <dbReference type="Proteomes" id="UP000623440"/>
    </source>
</evidence>
<protein>
    <submittedName>
        <fullName evidence="1">Uncharacterized protein</fullName>
    </submittedName>
</protein>
<dbReference type="RefSeq" id="WP_190944512.1">
    <property type="nucleotide sequence ID" value="NZ_JACJSI010000126.1"/>
</dbReference>
<evidence type="ECO:0000313" key="1">
    <source>
        <dbReference type="EMBL" id="MBD2533985.1"/>
    </source>
</evidence>
<gene>
    <name evidence="1" type="ORF">H6G97_32350</name>
</gene>
<dbReference type="EMBL" id="JACJSI010000126">
    <property type="protein sequence ID" value="MBD2533985.1"/>
    <property type="molecule type" value="Genomic_DNA"/>
</dbReference>
<dbReference type="Proteomes" id="UP000623440">
    <property type="component" value="Unassembled WGS sequence"/>
</dbReference>
<sequence>METLTAAAVATLLLTKMIEKVGEKMGEKLPELGSKALEQIGKLKQALWRKAPETASAIERVTYQPELVEQQPEEYGIQVLTAKMELVTKQDAEVAEVVNALAAEVLPRIPQKVVQVMMVGIKGKSLTAQDLIQEAASGSTNVNQQMLKDVELEGDISLGNLSQKA</sequence>
<comment type="caution">
    <text evidence="1">The sequence shown here is derived from an EMBL/GenBank/DDBJ whole genome shotgun (WGS) entry which is preliminary data.</text>
</comment>
<accession>A0ABR8E0B6</accession>
<reference evidence="1 2" key="1">
    <citation type="journal article" date="2020" name="ISME J.">
        <title>Comparative genomics reveals insights into cyanobacterial evolution and habitat adaptation.</title>
        <authorList>
            <person name="Chen M.Y."/>
            <person name="Teng W.K."/>
            <person name="Zhao L."/>
            <person name="Hu C.X."/>
            <person name="Zhou Y.K."/>
            <person name="Han B.P."/>
            <person name="Song L.R."/>
            <person name="Shu W.S."/>
        </authorList>
    </citation>
    <scope>NUCLEOTIDE SEQUENCE [LARGE SCALE GENOMIC DNA]</scope>
    <source>
        <strain evidence="1 2">FACHB-838</strain>
    </source>
</reference>
<keyword evidence="2" id="KW-1185">Reference proteome</keyword>
<organism evidence="1 2">
    <name type="scientific">Nostoc flagelliforme FACHB-838</name>
    <dbReference type="NCBI Taxonomy" id="2692904"/>
    <lineage>
        <taxon>Bacteria</taxon>
        <taxon>Bacillati</taxon>
        <taxon>Cyanobacteriota</taxon>
        <taxon>Cyanophyceae</taxon>
        <taxon>Nostocales</taxon>
        <taxon>Nostocaceae</taxon>
        <taxon>Nostoc</taxon>
    </lineage>
</organism>
<name>A0ABR8E0B6_9NOSO</name>
<proteinExistence type="predicted"/>